<proteinExistence type="predicted"/>
<gene>
    <name evidence="1" type="ORF">Tco_0938619</name>
</gene>
<dbReference type="Proteomes" id="UP001151760">
    <property type="component" value="Unassembled WGS sequence"/>
</dbReference>
<keyword evidence="2" id="KW-1185">Reference proteome</keyword>
<comment type="caution">
    <text evidence="1">The sequence shown here is derived from an EMBL/GenBank/DDBJ whole genome shotgun (WGS) entry which is preliminary data.</text>
</comment>
<organism evidence="1 2">
    <name type="scientific">Tanacetum coccineum</name>
    <dbReference type="NCBI Taxonomy" id="301880"/>
    <lineage>
        <taxon>Eukaryota</taxon>
        <taxon>Viridiplantae</taxon>
        <taxon>Streptophyta</taxon>
        <taxon>Embryophyta</taxon>
        <taxon>Tracheophyta</taxon>
        <taxon>Spermatophyta</taxon>
        <taxon>Magnoliopsida</taxon>
        <taxon>eudicotyledons</taxon>
        <taxon>Gunneridae</taxon>
        <taxon>Pentapetalae</taxon>
        <taxon>asterids</taxon>
        <taxon>campanulids</taxon>
        <taxon>Asterales</taxon>
        <taxon>Asteraceae</taxon>
        <taxon>Asteroideae</taxon>
        <taxon>Anthemideae</taxon>
        <taxon>Anthemidinae</taxon>
        <taxon>Tanacetum</taxon>
    </lineage>
</organism>
<evidence type="ECO:0000313" key="1">
    <source>
        <dbReference type="EMBL" id="GJT38754.1"/>
    </source>
</evidence>
<evidence type="ECO:0000313" key="2">
    <source>
        <dbReference type="Proteomes" id="UP001151760"/>
    </source>
</evidence>
<protein>
    <submittedName>
        <fullName evidence="1">Uncharacterized protein</fullName>
    </submittedName>
</protein>
<sequence length="169" mass="19258">MFTTWFRTSQDKERIQAGVQSIRLEDKSHLSALSALDVTLFCCICLDWNIGLEMFKYTNSGGSSRFKSRGGTSKLKCFIFYSEDHVKRDCPMKKSSGFVKKAKHDQVSDSSDDEGNAYFREVLVVVGNDEMTELVMDLGGSYHMTHKRDFLYDFKGFDGGSVPRYQLPQ</sequence>
<reference evidence="1" key="1">
    <citation type="journal article" date="2022" name="Int. J. Mol. Sci.">
        <title>Draft Genome of Tanacetum Coccineum: Genomic Comparison of Closely Related Tanacetum-Family Plants.</title>
        <authorList>
            <person name="Yamashiro T."/>
            <person name="Shiraishi A."/>
            <person name="Nakayama K."/>
            <person name="Satake H."/>
        </authorList>
    </citation>
    <scope>NUCLEOTIDE SEQUENCE</scope>
</reference>
<name>A0ABQ5DPP3_9ASTR</name>
<dbReference type="EMBL" id="BQNB010015328">
    <property type="protein sequence ID" value="GJT38754.1"/>
    <property type="molecule type" value="Genomic_DNA"/>
</dbReference>
<reference evidence="1" key="2">
    <citation type="submission" date="2022-01" db="EMBL/GenBank/DDBJ databases">
        <authorList>
            <person name="Yamashiro T."/>
            <person name="Shiraishi A."/>
            <person name="Satake H."/>
            <person name="Nakayama K."/>
        </authorList>
    </citation>
    <scope>NUCLEOTIDE SEQUENCE</scope>
</reference>
<accession>A0ABQ5DPP3</accession>